<evidence type="ECO:0000256" key="1">
    <source>
        <dbReference type="SAM" id="MobiDB-lite"/>
    </source>
</evidence>
<feature type="compositionally biased region" description="Basic and acidic residues" evidence="1">
    <location>
        <begin position="47"/>
        <end position="74"/>
    </location>
</feature>
<accession>A0A4Z2G3S3</accession>
<dbReference type="EMBL" id="SRLO01000708">
    <property type="protein sequence ID" value="TNN48169.1"/>
    <property type="molecule type" value="Genomic_DNA"/>
</dbReference>
<dbReference type="AlphaFoldDB" id="A0A4Z2G3S3"/>
<reference evidence="2 3" key="1">
    <citation type="submission" date="2019-03" db="EMBL/GenBank/DDBJ databases">
        <title>First draft genome of Liparis tanakae, snailfish: a comprehensive survey of snailfish specific genes.</title>
        <authorList>
            <person name="Kim W."/>
            <person name="Song I."/>
            <person name="Jeong J.-H."/>
            <person name="Kim D."/>
            <person name="Kim S."/>
            <person name="Ryu S."/>
            <person name="Song J.Y."/>
            <person name="Lee S.K."/>
        </authorList>
    </citation>
    <scope>NUCLEOTIDE SEQUENCE [LARGE SCALE GENOMIC DNA]</scope>
    <source>
        <tissue evidence="2">Muscle</tissue>
    </source>
</reference>
<protein>
    <submittedName>
        <fullName evidence="2">Uncharacterized protein</fullName>
    </submittedName>
</protein>
<keyword evidence="3" id="KW-1185">Reference proteome</keyword>
<gene>
    <name evidence="2" type="ORF">EYF80_041639</name>
</gene>
<name>A0A4Z2G3S3_9TELE</name>
<feature type="compositionally biased region" description="Basic and acidic residues" evidence="1">
    <location>
        <begin position="28"/>
        <end position="39"/>
    </location>
</feature>
<evidence type="ECO:0000313" key="2">
    <source>
        <dbReference type="EMBL" id="TNN48169.1"/>
    </source>
</evidence>
<feature type="region of interest" description="Disordered" evidence="1">
    <location>
        <begin position="1"/>
        <end position="74"/>
    </location>
</feature>
<organism evidence="2 3">
    <name type="scientific">Liparis tanakae</name>
    <name type="common">Tanaka's snailfish</name>
    <dbReference type="NCBI Taxonomy" id="230148"/>
    <lineage>
        <taxon>Eukaryota</taxon>
        <taxon>Metazoa</taxon>
        <taxon>Chordata</taxon>
        <taxon>Craniata</taxon>
        <taxon>Vertebrata</taxon>
        <taxon>Euteleostomi</taxon>
        <taxon>Actinopterygii</taxon>
        <taxon>Neopterygii</taxon>
        <taxon>Teleostei</taxon>
        <taxon>Neoteleostei</taxon>
        <taxon>Acanthomorphata</taxon>
        <taxon>Eupercaria</taxon>
        <taxon>Perciformes</taxon>
        <taxon>Cottioidei</taxon>
        <taxon>Cottales</taxon>
        <taxon>Liparidae</taxon>
        <taxon>Liparis</taxon>
    </lineage>
</organism>
<proteinExistence type="predicted"/>
<evidence type="ECO:0000313" key="3">
    <source>
        <dbReference type="Proteomes" id="UP000314294"/>
    </source>
</evidence>
<sequence>MGRPEEAGGGSGGLEETGRGRWRQWTTRGDRKRQVETGRGRWRQWRTRGDQKRQVETGRGRWRPEEAGDAKGNEDEMMMMMMMMMSRVMAVRETEERKIFYSEGRKPCF</sequence>
<comment type="caution">
    <text evidence="2">The sequence shown here is derived from an EMBL/GenBank/DDBJ whole genome shotgun (WGS) entry which is preliminary data.</text>
</comment>
<dbReference type="Proteomes" id="UP000314294">
    <property type="component" value="Unassembled WGS sequence"/>
</dbReference>